<proteinExistence type="predicted"/>
<keyword evidence="3" id="KW-1185">Reference proteome</keyword>
<protein>
    <submittedName>
        <fullName evidence="2">Uncharacterized protein</fullName>
    </submittedName>
</protein>
<reference evidence="2 3" key="1">
    <citation type="submission" date="2007-10" db="EMBL/GenBank/DDBJ databases">
        <title>Complete sequence of Desulfococcus oleovorans Hxd3.</title>
        <authorList>
            <consortium name="US DOE Joint Genome Institute"/>
            <person name="Copeland A."/>
            <person name="Lucas S."/>
            <person name="Lapidus A."/>
            <person name="Barry K."/>
            <person name="Glavina del Rio T."/>
            <person name="Dalin E."/>
            <person name="Tice H."/>
            <person name="Pitluck S."/>
            <person name="Kiss H."/>
            <person name="Brettin T."/>
            <person name="Bruce D."/>
            <person name="Detter J.C."/>
            <person name="Han C."/>
            <person name="Schmutz J."/>
            <person name="Larimer F."/>
            <person name="Land M."/>
            <person name="Hauser L."/>
            <person name="Kyrpides N."/>
            <person name="Kim E."/>
            <person name="Wawrik B."/>
            <person name="Richardson P."/>
        </authorList>
    </citation>
    <scope>NUCLEOTIDE SEQUENCE [LARGE SCALE GENOMIC DNA]</scope>
    <source>
        <strain evidence="3">DSM 6200 / JCM 39069 / Hxd3</strain>
    </source>
</reference>
<dbReference type="EMBL" id="CP000859">
    <property type="protein sequence ID" value="ABW66148.1"/>
    <property type="molecule type" value="Genomic_DNA"/>
</dbReference>
<evidence type="ECO:0000256" key="1">
    <source>
        <dbReference type="SAM" id="Coils"/>
    </source>
</evidence>
<sequence>MEALSLYKKAHLVVAAIRVLTYLNNKPPTAEDVEGLLGTSSEEVLLVCRKLEKKGIVEAVEGAYGARLFVLDHTAIEEISRDLPTSGMEEEIEKFKKTQQERDKKIEEIKAKEEERKRKLFEQLNQGLKQGKPVSE</sequence>
<dbReference type="AlphaFoldDB" id="A8ZSY4"/>
<dbReference type="OrthoDB" id="5420774at2"/>
<dbReference type="RefSeq" id="WP_012173767.1">
    <property type="nucleotide sequence ID" value="NC_009943.1"/>
</dbReference>
<name>A8ZSY4_DESOH</name>
<dbReference type="STRING" id="96561.Dole_0338"/>
<dbReference type="Proteomes" id="UP000008561">
    <property type="component" value="Chromosome"/>
</dbReference>
<dbReference type="KEGG" id="dol:Dole_0338"/>
<dbReference type="HOGENOM" id="CLU_1872097_0_0_7"/>
<gene>
    <name evidence="2" type="ordered locus">Dole_0338</name>
</gene>
<dbReference type="eggNOG" id="ENOG50349KR">
    <property type="taxonomic scope" value="Bacteria"/>
</dbReference>
<organism evidence="2 3">
    <name type="scientific">Desulfosudis oleivorans (strain DSM 6200 / JCM 39069 / Hxd3)</name>
    <name type="common">Desulfococcus oleovorans</name>
    <dbReference type="NCBI Taxonomy" id="96561"/>
    <lineage>
        <taxon>Bacteria</taxon>
        <taxon>Pseudomonadati</taxon>
        <taxon>Thermodesulfobacteriota</taxon>
        <taxon>Desulfobacteria</taxon>
        <taxon>Desulfobacterales</taxon>
        <taxon>Desulfosudaceae</taxon>
        <taxon>Desulfosudis</taxon>
    </lineage>
</organism>
<accession>A8ZSY4</accession>
<keyword evidence="1" id="KW-0175">Coiled coil</keyword>
<evidence type="ECO:0000313" key="3">
    <source>
        <dbReference type="Proteomes" id="UP000008561"/>
    </source>
</evidence>
<feature type="coiled-coil region" evidence="1">
    <location>
        <begin position="88"/>
        <end position="117"/>
    </location>
</feature>
<evidence type="ECO:0000313" key="2">
    <source>
        <dbReference type="EMBL" id="ABW66148.1"/>
    </source>
</evidence>